<proteinExistence type="predicted"/>
<sequence length="279" mass="31008">MGFLDSIVNNLTGQSQHGGQQQQSQQHGPPPVSPPWYAEWDSRDNRWLFVNQQTGERTFNYPGPGNQSQGGYGQQGGYGPQGGYGQQGYGQQQSGYGGGYGQQGGYDQQQGYGQHGGYGGGYPPQEQHQKKEGSNAWKYAAGGAAGLVGGALLMHEGENIKQDWDEDKYRMEQSMDNFGKDVENFPENAANWTGQQVGNVENFGDRVENGWDNAVNDVEEFPEDAARWTGEKVQEVEDIPQDIENKWDNAVDDVEDFGDRMDNAYDEGRDEQRYDDGDY</sequence>
<gene>
    <name evidence="1" type="ORF">BU25DRAFT_450680</name>
</gene>
<name>A0ACB6RUA5_9PLEO</name>
<organism evidence="1 2">
    <name type="scientific">Macroventuria anomochaeta</name>
    <dbReference type="NCBI Taxonomy" id="301207"/>
    <lineage>
        <taxon>Eukaryota</taxon>
        <taxon>Fungi</taxon>
        <taxon>Dikarya</taxon>
        <taxon>Ascomycota</taxon>
        <taxon>Pezizomycotina</taxon>
        <taxon>Dothideomycetes</taxon>
        <taxon>Pleosporomycetidae</taxon>
        <taxon>Pleosporales</taxon>
        <taxon>Pleosporineae</taxon>
        <taxon>Didymellaceae</taxon>
        <taxon>Macroventuria</taxon>
    </lineage>
</organism>
<dbReference type="Proteomes" id="UP000799754">
    <property type="component" value="Unassembled WGS sequence"/>
</dbReference>
<comment type="caution">
    <text evidence="1">The sequence shown here is derived from an EMBL/GenBank/DDBJ whole genome shotgun (WGS) entry which is preliminary data.</text>
</comment>
<accession>A0ACB6RUA5</accession>
<evidence type="ECO:0000313" key="1">
    <source>
        <dbReference type="EMBL" id="KAF2624638.1"/>
    </source>
</evidence>
<evidence type="ECO:0000313" key="2">
    <source>
        <dbReference type="Proteomes" id="UP000799754"/>
    </source>
</evidence>
<protein>
    <submittedName>
        <fullName evidence="1">Uncharacterized protein</fullName>
    </submittedName>
</protein>
<keyword evidence="2" id="KW-1185">Reference proteome</keyword>
<reference evidence="1" key="1">
    <citation type="journal article" date="2020" name="Stud. Mycol.">
        <title>101 Dothideomycetes genomes: a test case for predicting lifestyles and emergence of pathogens.</title>
        <authorList>
            <person name="Haridas S."/>
            <person name="Albert R."/>
            <person name="Binder M."/>
            <person name="Bloem J."/>
            <person name="Labutti K."/>
            <person name="Salamov A."/>
            <person name="Andreopoulos B."/>
            <person name="Baker S."/>
            <person name="Barry K."/>
            <person name="Bills G."/>
            <person name="Bluhm B."/>
            <person name="Cannon C."/>
            <person name="Castanera R."/>
            <person name="Culley D."/>
            <person name="Daum C."/>
            <person name="Ezra D."/>
            <person name="Gonzalez J."/>
            <person name="Henrissat B."/>
            <person name="Kuo A."/>
            <person name="Liang C."/>
            <person name="Lipzen A."/>
            <person name="Lutzoni F."/>
            <person name="Magnuson J."/>
            <person name="Mondo S."/>
            <person name="Nolan M."/>
            <person name="Ohm R."/>
            <person name="Pangilinan J."/>
            <person name="Park H.-J."/>
            <person name="Ramirez L."/>
            <person name="Alfaro M."/>
            <person name="Sun H."/>
            <person name="Tritt A."/>
            <person name="Yoshinaga Y."/>
            <person name="Zwiers L.-H."/>
            <person name="Turgeon B."/>
            <person name="Goodwin S."/>
            <person name="Spatafora J."/>
            <person name="Crous P."/>
            <person name="Grigoriev I."/>
        </authorList>
    </citation>
    <scope>NUCLEOTIDE SEQUENCE</scope>
    <source>
        <strain evidence="1">CBS 525.71</strain>
    </source>
</reference>
<dbReference type="EMBL" id="MU006730">
    <property type="protein sequence ID" value="KAF2624638.1"/>
    <property type="molecule type" value="Genomic_DNA"/>
</dbReference>